<evidence type="ECO:0000256" key="13">
    <source>
        <dbReference type="SAM" id="Phobius"/>
    </source>
</evidence>
<dbReference type="InterPro" id="IPR050528">
    <property type="entry name" value="L-type_Lectin-RKs"/>
</dbReference>
<dbReference type="Gene3D" id="3.30.200.20">
    <property type="entry name" value="Phosphorylase Kinase, domain 1"/>
    <property type="match status" value="1"/>
</dbReference>
<keyword evidence="10 13" id="KW-0472">Membrane</keyword>
<dbReference type="Gene3D" id="1.10.510.10">
    <property type="entry name" value="Transferase(Phosphotransferase) domain 1"/>
    <property type="match status" value="1"/>
</dbReference>
<evidence type="ECO:0000259" key="14">
    <source>
        <dbReference type="Pfam" id="PF00069"/>
    </source>
</evidence>
<keyword evidence="7 12" id="KW-0547">Nucleotide-binding</keyword>
<evidence type="ECO:0000313" key="18">
    <source>
        <dbReference type="Proteomes" id="UP000288805"/>
    </source>
</evidence>
<reference evidence="17 18" key="1">
    <citation type="journal article" date="2018" name="PLoS Genet.">
        <title>Population sequencing reveals clonal diversity and ancestral inbreeding in the grapevine cultivar Chardonnay.</title>
        <authorList>
            <person name="Roach M.J."/>
            <person name="Johnson D.L."/>
            <person name="Bohlmann J."/>
            <person name="van Vuuren H.J."/>
            <person name="Jones S.J."/>
            <person name="Pretorius I.S."/>
            <person name="Schmidt S.A."/>
            <person name="Borneman A.R."/>
        </authorList>
    </citation>
    <scope>NUCLEOTIDE SEQUENCE [LARGE SCALE GENOMIC DNA]</scope>
    <source>
        <strain evidence="18">cv. Chardonnay</strain>
        <tissue evidence="17">Leaf</tissue>
    </source>
</reference>
<dbReference type="Proteomes" id="UP000288805">
    <property type="component" value="Unassembled WGS sequence"/>
</dbReference>
<dbReference type="Pfam" id="PF00139">
    <property type="entry name" value="Lectin_legB"/>
    <property type="match status" value="3"/>
</dbReference>
<evidence type="ECO:0000256" key="2">
    <source>
        <dbReference type="ARBA" id="ARBA00008536"/>
    </source>
</evidence>
<dbReference type="GO" id="GO:0004672">
    <property type="term" value="F:protein kinase activity"/>
    <property type="evidence" value="ECO:0007669"/>
    <property type="project" value="InterPro"/>
</dbReference>
<evidence type="ECO:0000256" key="10">
    <source>
        <dbReference type="ARBA" id="ARBA00023136"/>
    </source>
</evidence>
<evidence type="ECO:0000256" key="6">
    <source>
        <dbReference type="ARBA" id="ARBA00022734"/>
    </source>
</evidence>
<dbReference type="InterPro" id="IPR013320">
    <property type="entry name" value="ConA-like_dom_sf"/>
</dbReference>
<keyword evidence="8 12" id="KW-0067">ATP-binding</keyword>
<feature type="domain" description="Legume lectin" evidence="15">
    <location>
        <begin position="81"/>
        <end position="115"/>
    </location>
</feature>
<evidence type="ECO:0000256" key="7">
    <source>
        <dbReference type="ARBA" id="ARBA00022741"/>
    </source>
</evidence>
<dbReference type="GO" id="GO:0006952">
    <property type="term" value="P:defense response"/>
    <property type="evidence" value="ECO:0007669"/>
    <property type="project" value="UniProtKB-ARBA"/>
</dbReference>
<accession>A0A438FBF4</accession>
<evidence type="ECO:0000256" key="11">
    <source>
        <dbReference type="ARBA" id="ARBA00023170"/>
    </source>
</evidence>
<dbReference type="Pfam" id="PF00069">
    <property type="entry name" value="Pkinase"/>
    <property type="match status" value="1"/>
</dbReference>
<dbReference type="InterPro" id="IPR000719">
    <property type="entry name" value="Prot_kinase_dom"/>
</dbReference>
<dbReference type="PROSITE" id="PS00107">
    <property type="entry name" value="PROTEIN_KINASE_ATP"/>
    <property type="match status" value="1"/>
</dbReference>
<feature type="binding site" evidence="12">
    <location>
        <position position="282"/>
    </location>
    <ligand>
        <name>ATP</name>
        <dbReference type="ChEBI" id="CHEBI:30616"/>
    </ligand>
</feature>
<keyword evidence="17" id="KW-0418">Kinase</keyword>
<dbReference type="AlphaFoldDB" id="A0A438FBF4"/>
<dbReference type="SUPFAM" id="SSF49899">
    <property type="entry name" value="Concanavalin A-like lectins/glucanases"/>
    <property type="match status" value="1"/>
</dbReference>
<evidence type="ECO:0000313" key="17">
    <source>
        <dbReference type="EMBL" id="RVW57308.1"/>
    </source>
</evidence>
<evidence type="ECO:0000256" key="8">
    <source>
        <dbReference type="ARBA" id="ARBA00022840"/>
    </source>
</evidence>
<organism evidence="17 18">
    <name type="scientific">Vitis vinifera</name>
    <name type="common">Grape</name>
    <dbReference type="NCBI Taxonomy" id="29760"/>
    <lineage>
        <taxon>Eukaryota</taxon>
        <taxon>Viridiplantae</taxon>
        <taxon>Streptophyta</taxon>
        <taxon>Embryophyta</taxon>
        <taxon>Tracheophyta</taxon>
        <taxon>Spermatophyta</taxon>
        <taxon>Magnoliopsida</taxon>
        <taxon>eudicotyledons</taxon>
        <taxon>Gunneridae</taxon>
        <taxon>Pentapetalae</taxon>
        <taxon>rosids</taxon>
        <taxon>Vitales</taxon>
        <taxon>Vitaceae</taxon>
        <taxon>Viteae</taxon>
        <taxon>Vitis</taxon>
    </lineage>
</organism>
<keyword evidence="11 17" id="KW-0675">Receptor</keyword>
<dbReference type="GO" id="GO:0051707">
    <property type="term" value="P:response to other organism"/>
    <property type="evidence" value="ECO:0007669"/>
    <property type="project" value="UniProtKB-ARBA"/>
</dbReference>
<keyword evidence="4 13" id="KW-0812">Transmembrane</keyword>
<feature type="transmembrane region" description="Helical" evidence="13">
    <location>
        <begin position="186"/>
        <end position="209"/>
    </location>
</feature>
<keyword evidence="6 17" id="KW-0430">Lectin</keyword>
<dbReference type="GO" id="GO:0030246">
    <property type="term" value="F:carbohydrate binding"/>
    <property type="evidence" value="ECO:0007669"/>
    <property type="project" value="UniProtKB-KW"/>
</dbReference>
<feature type="domain" description="Protein kinase" evidence="14">
    <location>
        <begin position="363"/>
        <end position="413"/>
    </location>
</feature>
<gene>
    <name evidence="17" type="primary">LECRK91_5</name>
    <name evidence="17" type="ORF">CK203_079237</name>
</gene>
<sequence length="452" mass="49903">MPDIFFENDAFATGGLLQVTKNQVDDSLTSSTGRASYAEPVRLWDASTGRLTDFTTHFSFAIKAVNDSVYAPNLPSTPHKIKLLQLSFDSRQDEWDPSSDHVGININSIISVQKSNGRVALRMVQEPMPGGNSTLSYVVDLTKVLPEWIRVGFSAATGESIELHTVYSWEFESTLEASGGKGKKSFGLVVALVVTIGVLTCGSGGYWFIWWRKRVGPRKEDMALELAIDDEFEKGTGPKRFTYRELSHATKNFSEEGKLGEGGFGGVYKGLLSDSKTEVAVKRVSRGSKQGKKEYVSEVKIISRLSTEIWFNSLVGAMNTENYSSSTMCGPQRHQVQQYHVGFKFQCQARRFRSGQVVDHELGSQTTVLAGTMGYLAPECVTTGKASKESDVYSFGVVALEITCGRRPVEPRAEPSKTRLVEWVWNLYGKGQLFEAADKGCLWNSTKGKWGA</sequence>
<dbReference type="PANTHER" id="PTHR27007">
    <property type="match status" value="1"/>
</dbReference>
<protein>
    <submittedName>
        <fullName evidence="17">L-type lectin-domain containing receptor kinase IX.1</fullName>
    </submittedName>
</protein>
<evidence type="ECO:0000256" key="3">
    <source>
        <dbReference type="ARBA" id="ARBA00010217"/>
    </source>
</evidence>
<keyword evidence="9 13" id="KW-1133">Transmembrane helix</keyword>
<comment type="similarity">
    <text evidence="3">In the C-terminal section; belongs to the protein kinase superfamily. Ser/Thr protein kinase family.</text>
</comment>
<dbReference type="Pfam" id="PF07714">
    <property type="entry name" value="PK_Tyr_Ser-Thr"/>
    <property type="match status" value="1"/>
</dbReference>
<dbReference type="CDD" id="cd06899">
    <property type="entry name" value="lectin_legume_LecRK_Arcelin_ConA"/>
    <property type="match status" value="1"/>
</dbReference>
<feature type="domain" description="Legume lectin" evidence="15">
    <location>
        <begin position="130"/>
        <end position="177"/>
    </location>
</feature>
<evidence type="ECO:0000256" key="9">
    <source>
        <dbReference type="ARBA" id="ARBA00022989"/>
    </source>
</evidence>
<dbReference type="GO" id="GO:0005524">
    <property type="term" value="F:ATP binding"/>
    <property type="evidence" value="ECO:0007669"/>
    <property type="project" value="UniProtKB-UniRule"/>
</dbReference>
<comment type="similarity">
    <text evidence="2">In the N-terminal section; belongs to the leguminous lectin family.</text>
</comment>
<dbReference type="InterPro" id="IPR001220">
    <property type="entry name" value="Legume_lectin_dom"/>
</dbReference>
<evidence type="ECO:0000259" key="16">
    <source>
        <dbReference type="Pfam" id="PF07714"/>
    </source>
</evidence>
<dbReference type="Gene3D" id="2.60.120.200">
    <property type="match status" value="2"/>
</dbReference>
<dbReference type="InterPro" id="IPR017441">
    <property type="entry name" value="Protein_kinase_ATP_BS"/>
</dbReference>
<name>A0A438FBF4_VITVI</name>
<dbReference type="SUPFAM" id="SSF56112">
    <property type="entry name" value="Protein kinase-like (PK-like)"/>
    <property type="match status" value="1"/>
</dbReference>
<evidence type="ECO:0000259" key="15">
    <source>
        <dbReference type="Pfam" id="PF00139"/>
    </source>
</evidence>
<evidence type="ECO:0000256" key="5">
    <source>
        <dbReference type="ARBA" id="ARBA00022729"/>
    </source>
</evidence>
<comment type="subcellular location">
    <subcellularLocation>
        <location evidence="1">Membrane</location>
        <topology evidence="1">Single-pass type I membrane protein</topology>
    </subcellularLocation>
</comment>
<dbReference type="GO" id="GO:0016020">
    <property type="term" value="C:membrane"/>
    <property type="evidence" value="ECO:0007669"/>
    <property type="project" value="UniProtKB-SubCell"/>
</dbReference>
<evidence type="ECO:0000256" key="12">
    <source>
        <dbReference type="PROSITE-ProRule" id="PRU10141"/>
    </source>
</evidence>
<feature type="domain" description="Legume lectin" evidence="15">
    <location>
        <begin position="3"/>
        <end position="67"/>
    </location>
</feature>
<dbReference type="InterPro" id="IPR001245">
    <property type="entry name" value="Ser-Thr/Tyr_kinase_cat_dom"/>
</dbReference>
<keyword evidence="5" id="KW-0732">Signal</keyword>
<comment type="caution">
    <text evidence="17">The sequence shown here is derived from an EMBL/GenBank/DDBJ whole genome shotgun (WGS) entry which is preliminary data.</text>
</comment>
<dbReference type="EMBL" id="QGNW01001057">
    <property type="protein sequence ID" value="RVW57308.1"/>
    <property type="molecule type" value="Genomic_DNA"/>
</dbReference>
<keyword evidence="17" id="KW-0808">Transferase</keyword>
<evidence type="ECO:0000256" key="4">
    <source>
        <dbReference type="ARBA" id="ARBA00022692"/>
    </source>
</evidence>
<proteinExistence type="inferred from homology"/>
<evidence type="ECO:0000256" key="1">
    <source>
        <dbReference type="ARBA" id="ARBA00004479"/>
    </source>
</evidence>
<dbReference type="InterPro" id="IPR011009">
    <property type="entry name" value="Kinase-like_dom_sf"/>
</dbReference>
<feature type="domain" description="Serine-threonine/tyrosine-protein kinase catalytic" evidence="16">
    <location>
        <begin position="257"/>
        <end position="308"/>
    </location>
</feature>